<feature type="non-terminal residue" evidence="2">
    <location>
        <position position="1"/>
    </location>
</feature>
<evidence type="ECO:0000313" key="2">
    <source>
        <dbReference type="EMBL" id="GFD55563.1"/>
    </source>
</evidence>
<protein>
    <submittedName>
        <fullName evidence="2">Uncharacterized protein</fullName>
    </submittedName>
</protein>
<proteinExistence type="predicted"/>
<gene>
    <name evidence="2" type="ORF">Tci_927532</name>
</gene>
<dbReference type="EMBL" id="BKCJ011819319">
    <property type="protein sequence ID" value="GFD55563.1"/>
    <property type="molecule type" value="Genomic_DNA"/>
</dbReference>
<evidence type="ECO:0000256" key="1">
    <source>
        <dbReference type="SAM" id="MobiDB-lite"/>
    </source>
</evidence>
<accession>A0A699X8T7</accession>
<organism evidence="2">
    <name type="scientific">Tanacetum cinerariifolium</name>
    <name type="common">Dalmatian daisy</name>
    <name type="synonym">Chrysanthemum cinerariifolium</name>
    <dbReference type="NCBI Taxonomy" id="118510"/>
    <lineage>
        <taxon>Eukaryota</taxon>
        <taxon>Viridiplantae</taxon>
        <taxon>Streptophyta</taxon>
        <taxon>Embryophyta</taxon>
        <taxon>Tracheophyta</taxon>
        <taxon>Spermatophyta</taxon>
        <taxon>Magnoliopsida</taxon>
        <taxon>eudicotyledons</taxon>
        <taxon>Gunneridae</taxon>
        <taxon>Pentapetalae</taxon>
        <taxon>asterids</taxon>
        <taxon>campanulids</taxon>
        <taxon>Asterales</taxon>
        <taxon>Asteraceae</taxon>
        <taxon>Asteroideae</taxon>
        <taxon>Anthemideae</taxon>
        <taxon>Anthemidinae</taxon>
        <taxon>Tanacetum</taxon>
    </lineage>
</organism>
<comment type="caution">
    <text evidence="2">The sequence shown here is derived from an EMBL/GenBank/DDBJ whole genome shotgun (WGS) entry which is preliminary data.</text>
</comment>
<name>A0A699X8T7_TANCI</name>
<sequence>ANAAGALQPGRQPRAVLRRRERLAVRTDGPAASTDRRLRRRPCRPRAGTAARQPAVPRALDRLARCRVPRAPA</sequence>
<reference evidence="2" key="1">
    <citation type="journal article" date="2019" name="Sci. Rep.">
        <title>Draft genome of Tanacetum cinerariifolium, the natural source of mosquito coil.</title>
        <authorList>
            <person name="Yamashiro T."/>
            <person name="Shiraishi A."/>
            <person name="Satake H."/>
            <person name="Nakayama K."/>
        </authorList>
    </citation>
    <scope>NUCLEOTIDE SEQUENCE</scope>
</reference>
<feature type="region of interest" description="Disordered" evidence="1">
    <location>
        <begin position="1"/>
        <end position="56"/>
    </location>
</feature>
<dbReference type="AlphaFoldDB" id="A0A699X8T7"/>